<comment type="subcellular location">
    <subcellularLocation>
        <location evidence="1">Secreted</location>
    </subcellularLocation>
</comment>
<dbReference type="EMBL" id="JBBPBM010000079">
    <property type="protein sequence ID" value="KAK8511260.1"/>
    <property type="molecule type" value="Genomic_DNA"/>
</dbReference>
<proteinExistence type="inferred from homology"/>
<dbReference type="Pfam" id="PF00657">
    <property type="entry name" value="Lipase_GDSL"/>
    <property type="match status" value="1"/>
</dbReference>
<keyword evidence="4" id="KW-0732">Signal</keyword>
<keyword evidence="9" id="KW-1185">Reference proteome</keyword>
<evidence type="ECO:0000256" key="5">
    <source>
        <dbReference type="ARBA" id="ARBA00022801"/>
    </source>
</evidence>
<keyword evidence="7" id="KW-0443">Lipid metabolism</keyword>
<evidence type="ECO:0000313" key="8">
    <source>
        <dbReference type="EMBL" id="KAK8511260.1"/>
    </source>
</evidence>
<dbReference type="InterPro" id="IPR036514">
    <property type="entry name" value="SGNH_hydro_sf"/>
</dbReference>
<keyword evidence="6" id="KW-0442">Lipid degradation</keyword>
<evidence type="ECO:0000256" key="1">
    <source>
        <dbReference type="ARBA" id="ARBA00004613"/>
    </source>
</evidence>
<dbReference type="Proteomes" id="UP001472677">
    <property type="component" value="Unassembled WGS sequence"/>
</dbReference>
<dbReference type="PANTHER" id="PTHR45650:SF4">
    <property type="entry name" value="GDSL-LIKE LIPASE_ACYLHYDROLASE FAMILY PROTEIN, EXPRESSED"/>
    <property type="match status" value="1"/>
</dbReference>
<protein>
    <recommendedName>
        <fullName evidence="10">GDSL esterase/lipase</fullName>
    </recommendedName>
</protein>
<dbReference type="Gene3D" id="3.40.50.1110">
    <property type="entry name" value="SGNH hydrolase"/>
    <property type="match status" value="1"/>
</dbReference>
<evidence type="ECO:0000313" key="9">
    <source>
        <dbReference type="Proteomes" id="UP001472677"/>
    </source>
</evidence>
<gene>
    <name evidence="8" type="ORF">V6N12_033537</name>
</gene>
<organism evidence="8 9">
    <name type="scientific">Hibiscus sabdariffa</name>
    <name type="common">roselle</name>
    <dbReference type="NCBI Taxonomy" id="183260"/>
    <lineage>
        <taxon>Eukaryota</taxon>
        <taxon>Viridiplantae</taxon>
        <taxon>Streptophyta</taxon>
        <taxon>Embryophyta</taxon>
        <taxon>Tracheophyta</taxon>
        <taxon>Spermatophyta</taxon>
        <taxon>Magnoliopsida</taxon>
        <taxon>eudicotyledons</taxon>
        <taxon>Gunneridae</taxon>
        <taxon>Pentapetalae</taxon>
        <taxon>rosids</taxon>
        <taxon>malvids</taxon>
        <taxon>Malvales</taxon>
        <taxon>Malvaceae</taxon>
        <taxon>Malvoideae</taxon>
        <taxon>Hibiscus</taxon>
    </lineage>
</organism>
<evidence type="ECO:0000256" key="2">
    <source>
        <dbReference type="ARBA" id="ARBA00008668"/>
    </source>
</evidence>
<keyword evidence="3" id="KW-0964">Secreted</keyword>
<evidence type="ECO:0000256" key="7">
    <source>
        <dbReference type="ARBA" id="ARBA00023098"/>
    </source>
</evidence>
<dbReference type="PANTHER" id="PTHR45650">
    <property type="entry name" value="GDSL-LIKE LIPASE/ACYLHYDROLASE-RELATED"/>
    <property type="match status" value="1"/>
</dbReference>
<evidence type="ECO:0000256" key="3">
    <source>
        <dbReference type="ARBA" id="ARBA00022525"/>
    </source>
</evidence>
<accession>A0ABR2BVW7</accession>
<reference evidence="8 9" key="1">
    <citation type="journal article" date="2024" name="G3 (Bethesda)">
        <title>Genome assembly of Hibiscus sabdariffa L. provides insights into metabolisms of medicinal natural products.</title>
        <authorList>
            <person name="Kim T."/>
        </authorList>
    </citation>
    <scope>NUCLEOTIDE SEQUENCE [LARGE SCALE GENOMIC DNA]</scope>
    <source>
        <strain evidence="8">TK-2024</strain>
        <tissue evidence="8">Old leaves</tissue>
    </source>
</reference>
<keyword evidence="5" id="KW-0378">Hydrolase</keyword>
<evidence type="ECO:0008006" key="10">
    <source>
        <dbReference type="Google" id="ProtNLM"/>
    </source>
</evidence>
<evidence type="ECO:0000256" key="6">
    <source>
        <dbReference type="ARBA" id="ARBA00022963"/>
    </source>
</evidence>
<dbReference type="InterPro" id="IPR051238">
    <property type="entry name" value="GDSL_esterase/lipase"/>
</dbReference>
<comment type="caution">
    <text evidence="8">The sequence shown here is derived from an EMBL/GenBank/DDBJ whole genome shotgun (WGS) entry which is preliminary data.</text>
</comment>
<evidence type="ECO:0000256" key="4">
    <source>
        <dbReference type="ARBA" id="ARBA00022729"/>
    </source>
</evidence>
<name>A0ABR2BVW7_9ROSI</name>
<comment type="similarity">
    <text evidence="2">Belongs to the 'GDSL' lipolytic enzyme family.</text>
</comment>
<dbReference type="InterPro" id="IPR001087">
    <property type="entry name" value="GDSL"/>
</dbReference>
<sequence>MSVEPVPPIFIFGDSIVDVGNNNYIRTLAKATFPNGIDFSKGSPSGRFTNEQGLGAKDFRPPYLDPNTPIDVVLKGVNYASSGSGILNHTGLIWGGRISLDEQISNFEETKATIVSTIGRRKATRLLKRQALFIVVSGSNDLFFGQDIISLPFIWPRRSYLHIMRSRFETQLRVKRLYHLGARRIIVANIPRFGCIPFERDKYPNVNGCIATFNGAVNSYNRGLKRLLMNLTKNLTGSTFVYANIYAMLRDILLSHTSYGIIPNSVFPLCENCDVDPFVFRRIRKCEPGVLSHRRSSRRSVPLFSVLDGLSRSDQVCFLGCIPSVGSEQPDRGEVHVGRWPKVHVTDEHPAVSVFSGCQSRSRRLTNVNWNFLNL</sequence>